<evidence type="ECO:0000256" key="3">
    <source>
        <dbReference type="ARBA" id="ARBA00022827"/>
    </source>
</evidence>
<dbReference type="InterPro" id="IPR004113">
    <property type="entry name" value="FAD-bd_oxidored_4_C"/>
</dbReference>
<evidence type="ECO:0000256" key="4">
    <source>
        <dbReference type="ARBA" id="ARBA00023002"/>
    </source>
</evidence>
<evidence type="ECO:0000313" key="6">
    <source>
        <dbReference type="EMBL" id="WXB10762.1"/>
    </source>
</evidence>
<keyword evidence="2" id="KW-0285">Flavoprotein</keyword>
<dbReference type="Proteomes" id="UP001374803">
    <property type="component" value="Chromosome"/>
</dbReference>
<dbReference type="InterPro" id="IPR016166">
    <property type="entry name" value="FAD-bd_PCMH"/>
</dbReference>
<dbReference type="InterPro" id="IPR036318">
    <property type="entry name" value="FAD-bd_PCMH-like_sf"/>
</dbReference>
<evidence type="ECO:0000256" key="2">
    <source>
        <dbReference type="ARBA" id="ARBA00022630"/>
    </source>
</evidence>
<dbReference type="Pfam" id="PF01565">
    <property type="entry name" value="FAD_binding_4"/>
    <property type="match status" value="1"/>
</dbReference>
<evidence type="ECO:0000313" key="7">
    <source>
        <dbReference type="Proteomes" id="UP001374803"/>
    </source>
</evidence>
<dbReference type="Gene3D" id="3.30.465.10">
    <property type="match status" value="1"/>
</dbReference>
<dbReference type="Gene3D" id="3.30.70.2740">
    <property type="match status" value="1"/>
</dbReference>
<dbReference type="SUPFAM" id="SSF56176">
    <property type="entry name" value="FAD-binding/transporter-associated domain-like"/>
    <property type="match status" value="1"/>
</dbReference>
<name>A0ABZ2LII2_9BACT</name>
<dbReference type="Pfam" id="PF02913">
    <property type="entry name" value="FAD-oxidase_C"/>
    <property type="match status" value="1"/>
</dbReference>
<keyword evidence="7" id="KW-1185">Reference proteome</keyword>
<dbReference type="InterPro" id="IPR016169">
    <property type="entry name" value="FAD-bd_PCMH_sub2"/>
</dbReference>
<evidence type="ECO:0000259" key="5">
    <source>
        <dbReference type="PROSITE" id="PS51387"/>
    </source>
</evidence>
<dbReference type="InterPro" id="IPR006094">
    <property type="entry name" value="Oxid_FAD_bind_N"/>
</dbReference>
<keyword evidence="4" id="KW-0560">Oxidoreductase</keyword>
<organism evidence="6 7">
    <name type="scientific">Pendulispora rubella</name>
    <dbReference type="NCBI Taxonomy" id="2741070"/>
    <lineage>
        <taxon>Bacteria</taxon>
        <taxon>Pseudomonadati</taxon>
        <taxon>Myxococcota</taxon>
        <taxon>Myxococcia</taxon>
        <taxon>Myxococcales</taxon>
        <taxon>Sorangiineae</taxon>
        <taxon>Pendulisporaceae</taxon>
        <taxon>Pendulispora</taxon>
    </lineage>
</organism>
<accession>A0ABZ2LII2</accession>
<comment type="cofactor">
    <cofactor evidence="1">
        <name>FAD</name>
        <dbReference type="ChEBI" id="CHEBI:57692"/>
    </cofactor>
</comment>
<dbReference type="EMBL" id="CP089983">
    <property type="protein sequence ID" value="WXB10762.1"/>
    <property type="molecule type" value="Genomic_DNA"/>
</dbReference>
<dbReference type="InterPro" id="IPR016171">
    <property type="entry name" value="Vanillyl_alc_oxidase_C-sub2"/>
</dbReference>
<dbReference type="SUPFAM" id="SSF55103">
    <property type="entry name" value="FAD-linked oxidases, C-terminal domain"/>
    <property type="match status" value="1"/>
</dbReference>
<reference evidence="6" key="1">
    <citation type="submission" date="2021-12" db="EMBL/GenBank/DDBJ databases">
        <title>Discovery of the Pendulisporaceae a myxobacterial family with distinct sporulation behavior and unique specialized metabolism.</title>
        <authorList>
            <person name="Garcia R."/>
            <person name="Popoff A."/>
            <person name="Bader C.D."/>
            <person name="Loehr J."/>
            <person name="Walesch S."/>
            <person name="Walt C."/>
            <person name="Boldt J."/>
            <person name="Bunk B."/>
            <person name="Haeckl F.J.F.P.J."/>
            <person name="Gunesch A.P."/>
            <person name="Birkelbach J."/>
            <person name="Nuebel U."/>
            <person name="Pietschmann T."/>
            <person name="Bach T."/>
            <person name="Mueller R."/>
        </authorList>
    </citation>
    <scope>NUCLEOTIDE SEQUENCE</scope>
    <source>
        <strain evidence="6">MSr11367</strain>
    </source>
</reference>
<proteinExistence type="predicted"/>
<dbReference type="PROSITE" id="PS51387">
    <property type="entry name" value="FAD_PCMH"/>
    <property type="match status" value="1"/>
</dbReference>
<gene>
    <name evidence="6" type="ORF">LVJ94_29840</name>
</gene>
<protein>
    <submittedName>
        <fullName evidence="6">FAD-binding protein</fullName>
    </submittedName>
</protein>
<feature type="domain" description="FAD-binding PCMH-type" evidence="5">
    <location>
        <begin position="42"/>
        <end position="221"/>
    </location>
</feature>
<dbReference type="PANTHER" id="PTHR42934:SF2">
    <property type="entry name" value="GLYCOLATE OXIDASE SUBUNIT GLCD"/>
    <property type="match status" value="1"/>
</dbReference>
<evidence type="ECO:0000256" key="1">
    <source>
        <dbReference type="ARBA" id="ARBA00001974"/>
    </source>
</evidence>
<dbReference type="InterPro" id="IPR016164">
    <property type="entry name" value="FAD-linked_Oxase-like_C"/>
</dbReference>
<dbReference type="InterPro" id="IPR051914">
    <property type="entry name" value="FAD-linked_OxidoTrans_Type4"/>
</dbReference>
<dbReference type="Gene3D" id="1.10.45.10">
    <property type="entry name" value="Vanillyl-alcohol Oxidase, Chain A, domain 4"/>
    <property type="match status" value="1"/>
</dbReference>
<dbReference type="PANTHER" id="PTHR42934">
    <property type="entry name" value="GLYCOLATE OXIDASE SUBUNIT GLCD"/>
    <property type="match status" value="1"/>
</dbReference>
<sequence length="460" mass="49160">MTPSPTSQVDPRELANLLPQGTVLTDADIIESYRFDQARWQTAGVPLCVARPASADEVETIVRWAARHRVPIVPRGAGSGLSGGAAAIDDGIVLSLERMKRIVTIDRDAMFAVVEPGVINGDLKAACKEFGLWYPPDPASFTFSTMGGNVATNAGGLCCVKYGVTVDYVMGLEVVMADGTRLRTGGRTRKNVAGYDLTRLFVGSEGTLGVVTEITVRLRRLAPAGTTMVATFDSLRAAGEAVANIVKTCDPSLLEIMDGASIRAVEAHQPMDLDTTAAAMLFTRSETRGGASDEPDRLRQACEVARATSIYATEDEWEGEMFLQARRLAFPALEKLGSVLVDDVAVPITRLTEMIGRVEDIAKRTETHVVTVGHAGDGNLHPLVIYDGRDAESERRAIAAFEAIMDEAIAIGGTITGEHGVGTLKKAFLHRQLGEASIALHGRLKAAFDPLGIMNPGKVF</sequence>
<keyword evidence="3" id="KW-0274">FAD</keyword>